<feature type="region of interest" description="Disordered" evidence="1">
    <location>
        <begin position="50"/>
        <end position="78"/>
    </location>
</feature>
<sequence>MTDIERLIPLERTAEEERAKLAGLSGAEYEDQWRMWRHASERVQAAIAEHAATSGESQHDVEQALKKAARHADEDPCE</sequence>
<comment type="caution">
    <text evidence="2">The sequence shown here is derived from an EMBL/GenBank/DDBJ whole genome shotgun (WGS) entry which is preliminary data.</text>
</comment>
<proteinExistence type="predicted"/>
<name>A0ABW3XM72_9ACTN</name>
<feature type="compositionally biased region" description="Basic and acidic residues" evidence="1">
    <location>
        <begin position="57"/>
        <end position="78"/>
    </location>
</feature>
<evidence type="ECO:0000313" key="3">
    <source>
        <dbReference type="Proteomes" id="UP001597058"/>
    </source>
</evidence>
<keyword evidence="3" id="KW-1185">Reference proteome</keyword>
<evidence type="ECO:0000313" key="2">
    <source>
        <dbReference type="EMBL" id="MFD1309604.1"/>
    </source>
</evidence>
<dbReference type="EMBL" id="JBHTMM010000040">
    <property type="protein sequence ID" value="MFD1309604.1"/>
    <property type="molecule type" value="Genomic_DNA"/>
</dbReference>
<dbReference type="Proteomes" id="UP001597058">
    <property type="component" value="Unassembled WGS sequence"/>
</dbReference>
<dbReference type="RefSeq" id="WP_248001870.1">
    <property type="nucleotide sequence ID" value="NZ_JBHSKH010000023.1"/>
</dbReference>
<evidence type="ECO:0000256" key="1">
    <source>
        <dbReference type="SAM" id="MobiDB-lite"/>
    </source>
</evidence>
<organism evidence="2 3">
    <name type="scientific">Streptomyces kaempferi</name>
    <dbReference type="NCBI Taxonomy" id="333725"/>
    <lineage>
        <taxon>Bacteria</taxon>
        <taxon>Bacillati</taxon>
        <taxon>Actinomycetota</taxon>
        <taxon>Actinomycetes</taxon>
        <taxon>Kitasatosporales</taxon>
        <taxon>Streptomycetaceae</taxon>
        <taxon>Streptomyces</taxon>
    </lineage>
</organism>
<accession>A0ABW3XM72</accession>
<protein>
    <submittedName>
        <fullName evidence="2">Uncharacterized protein</fullName>
    </submittedName>
</protein>
<reference evidence="3" key="1">
    <citation type="journal article" date="2019" name="Int. J. Syst. Evol. Microbiol.">
        <title>The Global Catalogue of Microorganisms (GCM) 10K type strain sequencing project: providing services to taxonomists for standard genome sequencing and annotation.</title>
        <authorList>
            <consortium name="The Broad Institute Genomics Platform"/>
            <consortium name="The Broad Institute Genome Sequencing Center for Infectious Disease"/>
            <person name="Wu L."/>
            <person name="Ma J."/>
        </authorList>
    </citation>
    <scope>NUCLEOTIDE SEQUENCE [LARGE SCALE GENOMIC DNA]</scope>
    <source>
        <strain evidence="3">CGMCC 4.7020</strain>
    </source>
</reference>
<gene>
    <name evidence="2" type="ORF">ACFQ5X_27570</name>
</gene>